<evidence type="ECO:0000313" key="6">
    <source>
        <dbReference type="Proteomes" id="UP000270757"/>
    </source>
</evidence>
<dbReference type="EMBL" id="QZWB01000017">
    <property type="protein sequence ID" value="RJT44154.1"/>
    <property type="molecule type" value="Genomic_DNA"/>
</dbReference>
<dbReference type="PANTHER" id="PTHR34069:SF3">
    <property type="entry name" value="ACYL-COA:ACYL-COA ALKYLTRANSFERASE"/>
    <property type="match status" value="1"/>
</dbReference>
<evidence type="ECO:0000259" key="3">
    <source>
        <dbReference type="Pfam" id="PF08541"/>
    </source>
</evidence>
<sequence>MTEVSNTMIVGTGSYIPSKKIPNAFFMEHRFYDKNGMTFSNSNEEIIEKFKHITNIEERRYIEDHLLCSDIAFLAAENALTCSGIDAETLDYIILAHNFGNVDPVLHRLDLVPSLASRVKHSLKIKNPDCIAYDMIFGCPGWLESVIQAQYYLKSGDAKRILVIGADTLSRIADPADRDSMIYADGAGAVILEAQPGGQAAGILAHASRSDTFLDANTLLHMGPGYDVHDTSGAQFLKMDGRRLYEYAVKTVPIVITQCLQKANLSLSQISKLLIHQANEKMDAAILKRVCETHHSPLPENFMPMTINKLGNSSVATLPTLLDLILKGKLPDHSIQSGDNVLFASVGAGMNINALVYRA</sequence>
<evidence type="ECO:0000313" key="5">
    <source>
        <dbReference type="EMBL" id="RJT44154.1"/>
    </source>
</evidence>
<dbReference type="GO" id="GO:0006633">
    <property type="term" value="P:fatty acid biosynthetic process"/>
    <property type="evidence" value="ECO:0007669"/>
    <property type="project" value="InterPro"/>
</dbReference>
<keyword evidence="2" id="KW-0012">Acyltransferase</keyword>
<proteinExistence type="predicted"/>
<gene>
    <name evidence="5" type="ORF">D6J04_12940</name>
</gene>
<dbReference type="InterPro" id="IPR013751">
    <property type="entry name" value="ACP_syn_III_N"/>
</dbReference>
<evidence type="ECO:0000256" key="2">
    <source>
        <dbReference type="ARBA" id="ARBA00023315"/>
    </source>
</evidence>
<accession>A0A3A5LEY7</accession>
<dbReference type="Gene3D" id="3.40.47.10">
    <property type="match status" value="2"/>
</dbReference>
<dbReference type="Pfam" id="PF08545">
    <property type="entry name" value="ACP_syn_III"/>
    <property type="match status" value="1"/>
</dbReference>
<dbReference type="GeneID" id="48947746"/>
<comment type="caution">
    <text evidence="5">The sequence shown here is derived from an EMBL/GenBank/DDBJ whole genome shotgun (WGS) entry which is preliminary data.</text>
</comment>
<dbReference type="InterPro" id="IPR016039">
    <property type="entry name" value="Thiolase-like"/>
</dbReference>
<dbReference type="GO" id="GO:0004315">
    <property type="term" value="F:3-oxoacyl-[acyl-carrier-protein] synthase activity"/>
    <property type="evidence" value="ECO:0007669"/>
    <property type="project" value="InterPro"/>
</dbReference>
<evidence type="ECO:0000256" key="1">
    <source>
        <dbReference type="ARBA" id="ARBA00022679"/>
    </source>
</evidence>
<dbReference type="CDD" id="cd00830">
    <property type="entry name" value="KAS_III"/>
    <property type="match status" value="1"/>
</dbReference>
<dbReference type="SUPFAM" id="SSF53901">
    <property type="entry name" value="Thiolase-like"/>
    <property type="match status" value="1"/>
</dbReference>
<protein>
    <submittedName>
        <fullName evidence="5">Ketoacyl-ACP synthase III</fullName>
    </submittedName>
</protein>
<dbReference type="PANTHER" id="PTHR34069">
    <property type="entry name" value="3-OXOACYL-[ACYL-CARRIER-PROTEIN] SYNTHASE 3"/>
    <property type="match status" value="1"/>
</dbReference>
<dbReference type="RefSeq" id="WP_115300835.1">
    <property type="nucleotide sequence ID" value="NZ_CAAAIR010000007.1"/>
</dbReference>
<dbReference type="GO" id="GO:0044550">
    <property type="term" value="P:secondary metabolite biosynthetic process"/>
    <property type="evidence" value="ECO:0007669"/>
    <property type="project" value="TreeGrafter"/>
</dbReference>
<dbReference type="Proteomes" id="UP000270757">
    <property type="component" value="Unassembled WGS sequence"/>
</dbReference>
<dbReference type="InterPro" id="IPR013747">
    <property type="entry name" value="ACP_syn_III_C"/>
</dbReference>
<keyword evidence="1" id="KW-0808">Transferase</keyword>
<dbReference type="Pfam" id="PF08541">
    <property type="entry name" value="ACP_syn_III_C"/>
    <property type="match status" value="1"/>
</dbReference>
<feature type="domain" description="Beta-ketoacyl-[acyl-carrier-protein] synthase III N-terminal" evidence="4">
    <location>
        <begin position="133"/>
        <end position="211"/>
    </location>
</feature>
<name>A0A3A5LEY7_9GAMM</name>
<organism evidence="5 6">
    <name type="scientific">Legionella taurinensis</name>
    <dbReference type="NCBI Taxonomy" id="70611"/>
    <lineage>
        <taxon>Bacteria</taxon>
        <taxon>Pseudomonadati</taxon>
        <taxon>Pseudomonadota</taxon>
        <taxon>Gammaproteobacteria</taxon>
        <taxon>Legionellales</taxon>
        <taxon>Legionellaceae</taxon>
        <taxon>Legionella</taxon>
    </lineage>
</organism>
<reference evidence="5 6" key="1">
    <citation type="submission" date="2018-09" db="EMBL/GenBank/DDBJ databases">
        <title>Draft genome sequences of Legionella taurinensis isolated from water samples.</title>
        <authorList>
            <person name="Chakeri A."/>
            <person name="Allerberger F."/>
            <person name="Kundi M."/>
            <person name="Ruppitsch W."/>
            <person name="Schmid D."/>
        </authorList>
    </citation>
    <scope>NUCLEOTIDE SEQUENCE [LARGE SCALE GENOMIC DNA]</scope>
    <source>
        <strain evidence="5 6">4570-18-6</strain>
    </source>
</reference>
<feature type="domain" description="Beta-ketoacyl-[acyl-carrier-protein] synthase III C-terminal" evidence="3">
    <location>
        <begin position="260"/>
        <end position="358"/>
    </location>
</feature>
<dbReference type="AlphaFoldDB" id="A0A3A5LEY7"/>
<evidence type="ECO:0000259" key="4">
    <source>
        <dbReference type="Pfam" id="PF08545"/>
    </source>
</evidence>